<evidence type="ECO:0000313" key="4">
    <source>
        <dbReference type="Proteomes" id="UP000735302"/>
    </source>
</evidence>
<evidence type="ECO:0000313" key="3">
    <source>
        <dbReference type="EMBL" id="GFO12750.1"/>
    </source>
</evidence>
<organism evidence="3 4">
    <name type="scientific">Plakobranchus ocellatus</name>
    <dbReference type="NCBI Taxonomy" id="259542"/>
    <lineage>
        <taxon>Eukaryota</taxon>
        <taxon>Metazoa</taxon>
        <taxon>Spiralia</taxon>
        <taxon>Lophotrochozoa</taxon>
        <taxon>Mollusca</taxon>
        <taxon>Gastropoda</taxon>
        <taxon>Heterobranchia</taxon>
        <taxon>Euthyneura</taxon>
        <taxon>Panpulmonata</taxon>
        <taxon>Sacoglossa</taxon>
        <taxon>Placobranchoidea</taxon>
        <taxon>Plakobranchidae</taxon>
        <taxon>Plakobranchus</taxon>
    </lineage>
</organism>
<keyword evidence="4" id="KW-1185">Reference proteome</keyword>
<protein>
    <submittedName>
        <fullName evidence="3">Uncharacterized protein</fullName>
    </submittedName>
</protein>
<feature type="chain" id="PRO_5043483954" evidence="2">
    <location>
        <begin position="22"/>
        <end position="81"/>
    </location>
</feature>
<keyword evidence="2" id="KW-0732">Signal</keyword>
<dbReference type="AlphaFoldDB" id="A0AAV4B0Y8"/>
<feature type="signal peptide" evidence="2">
    <location>
        <begin position="1"/>
        <end position="21"/>
    </location>
</feature>
<sequence>MMGAMMLASMVSILFIPETHNKALLETVNEEELSVSTEQTGNIHKQSVGAAGDKAGMRNGEHSGSLDVDSMSGVVGRDQSV</sequence>
<dbReference type="Proteomes" id="UP000735302">
    <property type="component" value="Unassembled WGS sequence"/>
</dbReference>
<evidence type="ECO:0000256" key="2">
    <source>
        <dbReference type="SAM" id="SignalP"/>
    </source>
</evidence>
<proteinExistence type="predicted"/>
<gene>
    <name evidence="3" type="ORF">PoB_003925500</name>
</gene>
<evidence type="ECO:0000256" key="1">
    <source>
        <dbReference type="SAM" id="MobiDB-lite"/>
    </source>
</evidence>
<feature type="compositionally biased region" description="Polar residues" evidence="1">
    <location>
        <begin position="35"/>
        <end position="45"/>
    </location>
</feature>
<comment type="caution">
    <text evidence="3">The sequence shown here is derived from an EMBL/GenBank/DDBJ whole genome shotgun (WGS) entry which is preliminary data.</text>
</comment>
<dbReference type="EMBL" id="BLXT01004458">
    <property type="protein sequence ID" value="GFO12750.1"/>
    <property type="molecule type" value="Genomic_DNA"/>
</dbReference>
<accession>A0AAV4B0Y8</accession>
<feature type="region of interest" description="Disordered" evidence="1">
    <location>
        <begin position="35"/>
        <end position="81"/>
    </location>
</feature>
<name>A0AAV4B0Y8_9GAST</name>
<reference evidence="3 4" key="1">
    <citation type="journal article" date="2021" name="Elife">
        <title>Chloroplast acquisition without the gene transfer in kleptoplastic sea slugs, Plakobranchus ocellatus.</title>
        <authorList>
            <person name="Maeda T."/>
            <person name="Takahashi S."/>
            <person name="Yoshida T."/>
            <person name="Shimamura S."/>
            <person name="Takaki Y."/>
            <person name="Nagai Y."/>
            <person name="Toyoda A."/>
            <person name="Suzuki Y."/>
            <person name="Arimoto A."/>
            <person name="Ishii H."/>
            <person name="Satoh N."/>
            <person name="Nishiyama T."/>
            <person name="Hasebe M."/>
            <person name="Maruyama T."/>
            <person name="Minagawa J."/>
            <person name="Obokata J."/>
            <person name="Shigenobu S."/>
        </authorList>
    </citation>
    <scope>NUCLEOTIDE SEQUENCE [LARGE SCALE GENOMIC DNA]</scope>
</reference>